<comment type="caution">
    <text evidence="1">The sequence shown here is derived from an EMBL/GenBank/DDBJ whole genome shotgun (WGS) entry which is preliminary data.</text>
</comment>
<dbReference type="EMBL" id="CM039172">
    <property type="protein sequence ID" value="KAH9779138.1"/>
    <property type="molecule type" value="Genomic_DNA"/>
</dbReference>
<accession>A0ACB8M0H1</accession>
<sequence>MVDQIQHPSVVQKVVGRLLHSSLSKNIQGSDGAFQRPTLYQRRAAYGKYSNAALRYPKVGAATILSSTASTICIQAPAENDQGSFANDFCYGSFSAASVRLVVLPVASLEHLKLLLQNQDEMIMNGRLSEPFKSCYDFLNRKIKDEGFASLWKGKTANFIRCLTAQVIIVTCFCLSTYFSIKCNSSLFNFKKGKDGHWKWLTGNLAQGGAAGASYPFVRQFNALLDFYGKKFKSDGIFGLYCGFSISCVGIIMYPGLYFGTYDSLKPQVMTFASYFATHFPSCFTFAYLIKLGAYLASYPFDTVHRRMMMTSGEGVKYESSFDAFAMILKYGGVKSLFKGASAPEPAWISAALHVIYDKYKLWGFRKECSSCDLEGYTD</sequence>
<proteinExistence type="predicted"/>
<organism evidence="1 2">
    <name type="scientific">Citrus sinensis</name>
    <name type="common">Sweet orange</name>
    <name type="synonym">Citrus aurantium var. sinensis</name>
    <dbReference type="NCBI Taxonomy" id="2711"/>
    <lineage>
        <taxon>Eukaryota</taxon>
        <taxon>Viridiplantae</taxon>
        <taxon>Streptophyta</taxon>
        <taxon>Embryophyta</taxon>
        <taxon>Tracheophyta</taxon>
        <taxon>Spermatophyta</taxon>
        <taxon>Magnoliopsida</taxon>
        <taxon>eudicotyledons</taxon>
        <taxon>Gunneridae</taxon>
        <taxon>Pentapetalae</taxon>
        <taxon>rosids</taxon>
        <taxon>malvids</taxon>
        <taxon>Sapindales</taxon>
        <taxon>Rutaceae</taxon>
        <taxon>Aurantioideae</taxon>
        <taxon>Citrus</taxon>
    </lineage>
</organism>
<reference evidence="2" key="1">
    <citation type="journal article" date="2023" name="Hortic. Res.">
        <title>A chromosome-level phased genome enabling allele-level studies in sweet orange: a case study on citrus Huanglongbing tolerance.</title>
        <authorList>
            <person name="Wu B."/>
            <person name="Yu Q."/>
            <person name="Deng Z."/>
            <person name="Duan Y."/>
            <person name="Luo F."/>
            <person name="Gmitter F. Jr."/>
        </authorList>
    </citation>
    <scope>NUCLEOTIDE SEQUENCE [LARGE SCALE GENOMIC DNA]</scope>
    <source>
        <strain evidence="2">cv. Valencia</strain>
    </source>
</reference>
<evidence type="ECO:0000313" key="2">
    <source>
        <dbReference type="Proteomes" id="UP000829398"/>
    </source>
</evidence>
<dbReference type="Proteomes" id="UP000829398">
    <property type="component" value="Chromosome 3"/>
</dbReference>
<protein>
    <submittedName>
        <fullName evidence="1">ADP,ATP carrier protein 2</fullName>
    </submittedName>
</protein>
<gene>
    <name evidence="1" type="ORF">KPL71_007614</name>
</gene>
<evidence type="ECO:0000313" key="1">
    <source>
        <dbReference type="EMBL" id="KAH9779138.1"/>
    </source>
</evidence>
<keyword evidence="2" id="KW-1185">Reference proteome</keyword>
<name>A0ACB8M0H1_CITSI</name>